<comment type="caution">
    <text evidence="2">The sequence shown here is derived from an EMBL/GenBank/DDBJ whole genome shotgun (WGS) entry which is preliminary data.</text>
</comment>
<feature type="non-terminal residue" evidence="2">
    <location>
        <position position="1"/>
    </location>
</feature>
<proteinExistence type="predicted"/>
<feature type="compositionally biased region" description="Basic and acidic residues" evidence="1">
    <location>
        <begin position="184"/>
        <end position="214"/>
    </location>
</feature>
<dbReference type="Proteomes" id="UP000018936">
    <property type="component" value="Unassembled WGS sequence"/>
</dbReference>
<accession>V8NKJ2</accession>
<feature type="compositionally biased region" description="Basic residues" evidence="1">
    <location>
        <begin position="36"/>
        <end position="46"/>
    </location>
</feature>
<dbReference type="AlphaFoldDB" id="V8NKJ2"/>
<reference evidence="2 3" key="1">
    <citation type="journal article" date="2013" name="Proc. Natl. Acad. Sci. U.S.A.">
        <title>The king cobra genome reveals dynamic gene evolution and adaptation in the snake venom system.</title>
        <authorList>
            <person name="Vonk F.J."/>
            <person name="Casewell N.R."/>
            <person name="Henkel C.V."/>
            <person name="Heimberg A.M."/>
            <person name="Jansen H.J."/>
            <person name="McCleary R.J."/>
            <person name="Kerkkamp H.M."/>
            <person name="Vos R.A."/>
            <person name="Guerreiro I."/>
            <person name="Calvete J.J."/>
            <person name="Wuster W."/>
            <person name="Woods A.E."/>
            <person name="Logan J.M."/>
            <person name="Harrison R.A."/>
            <person name="Castoe T.A."/>
            <person name="de Koning A.P."/>
            <person name="Pollock D.D."/>
            <person name="Yandell M."/>
            <person name="Calderon D."/>
            <person name="Renjifo C."/>
            <person name="Currier R.B."/>
            <person name="Salgado D."/>
            <person name="Pla D."/>
            <person name="Sanz L."/>
            <person name="Hyder A.S."/>
            <person name="Ribeiro J.M."/>
            <person name="Arntzen J.W."/>
            <person name="van den Thillart G.E."/>
            <person name="Boetzer M."/>
            <person name="Pirovano W."/>
            <person name="Dirks R.P."/>
            <person name="Spaink H.P."/>
            <person name="Duboule D."/>
            <person name="McGlinn E."/>
            <person name="Kini R.M."/>
            <person name="Richardson M.K."/>
        </authorList>
    </citation>
    <scope>NUCLEOTIDE SEQUENCE</scope>
    <source>
        <tissue evidence="2">Blood</tissue>
    </source>
</reference>
<name>V8NKJ2_OPHHA</name>
<dbReference type="EMBL" id="AZIM01003171">
    <property type="protein sequence ID" value="ETE62580.1"/>
    <property type="molecule type" value="Genomic_DNA"/>
</dbReference>
<feature type="compositionally biased region" description="Basic and acidic residues" evidence="1">
    <location>
        <begin position="149"/>
        <end position="176"/>
    </location>
</feature>
<feature type="compositionally biased region" description="Basic and acidic residues" evidence="1">
    <location>
        <begin position="93"/>
        <end position="122"/>
    </location>
</feature>
<evidence type="ECO:0000313" key="2">
    <source>
        <dbReference type="EMBL" id="ETE62580.1"/>
    </source>
</evidence>
<sequence length="338" mass="38976">MVPSSVSSPLFPKHVFSTGEKEADLVPFLSSPFTKGQKKPHSHCQARHHDWGPPELREETSIKLGLLFSQPVSHVPICWQTERQRQEKRGKKEGKCGLDRDTQTEREREREKGRKKAKEIETKKKKVRKKQKEKNKEKGRGKKKKRKNREKEKERKKEKETERNEKERGRKKEKETKKKKVRKKEKEKNRKRQREKEKERGKKRERKRARERESLAKSADWACLGCGPTETEAAVIWNTETAACFCVLRQSFLLPPDWEAGGGGRTDGDGHNLLSSTSSILSKLPCPLLIHPSWDGREGPGLSRRGPGLSWPRSMADVECWELKPAHLKERGLGDSGS</sequence>
<protein>
    <submittedName>
        <fullName evidence="2">RNA-binding protein 25</fullName>
    </submittedName>
</protein>
<feature type="region of interest" description="Disordered" evidence="1">
    <location>
        <begin position="34"/>
        <end position="53"/>
    </location>
</feature>
<keyword evidence="3" id="KW-1185">Reference proteome</keyword>
<evidence type="ECO:0000313" key="3">
    <source>
        <dbReference type="Proteomes" id="UP000018936"/>
    </source>
</evidence>
<evidence type="ECO:0000256" key="1">
    <source>
        <dbReference type="SAM" id="MobiDB-lite"/>
    </source>
</evidence>
<feature type="region of interest" description="Disordered" evidence="1">
    <location>
        <begin position="81"/>
        <end position="214"/>
    </location>
</feature>
<gene>
    <name evidence="2" type="primary">Rbm25</name>
    <name evidence="2" type="ORF">L345_11660</name>
</gene>
<feature type="compositionally biased region" description="Basic residues" evidence="1">
    <location>
        <begin position="123"/>
        <end position="148"/>
    </location>
</feature>
<organism evidence="2 3">
    <name type="scientific">Ophiophagus hannah</name>
    <name type="common">King cobra</name>
    <name type="synonym">Naja hannah</name>
    <dbReference type="NCBI Taxonomy" id="8665"/>
    <lineage>
        <taxon>Eukaryota</taxon>
        <taxon>Metazoa</taxon>
        <taxon>Chordata</taxon>
        <taxon>Craniata</taxon>
        <taxon>Vertebrata</taxon>
        <taxon>Euteleostomi</taxon>
        <taxon>Lepidosauria</taxon>
        <taxon>Squamata</taxon>
        <taxon>Bifurcata</taxon>
        <taxon>Unidentata</taxon>
        <taxon>Episquamata</taxon>
        <taxon>Toxicofera</taxon>
        <taxon>Serpentes</taxon>
        <taxon>Colubroidea</taxon>
        <taxon>Elapidae</taxon>
        <taxon>Elapinae</taxon>
        <taxon>Ophiophagus</taxon>
    </lineage>
</organism>